<dbReference type="OrthoDB" id="8939548at2759"/>
<feature type="region of interest" description="Disordered" evidence="1">
    <location>
        <begin position="24"/>
        <end position="50"/>
    </location>
</feature>
<dbReference type="Proteomes" id="UP000288216">
    <property type="component" value="Unassembled WGS sequence"/>
</dbReference>
<gene>
    <name evidence="2" type="ORF">scyTo_0021197</name>
</gene>
<dbReference type="EMBL" id="BFAA01018352">
    <property type="protein sequence ID" value="GCB78405.1"/>
    <property type="molecule type" value="Genomic_DNA"/>
</dbReference>
<proteinExistence type="predicted"/>
<evidence type="ECO:0000256" key="1">
    <source>
        <dbReference type="SAM" id="MobiDB-lite"/>
    </source>
</evidence>
<comment type="caution">
    <text evidence="2">The sequence shown here is derived from an EMBL/GenBank/DDBJ whole genome shotgun (WGS) entry which is preliminary data.</text>
</comment>
<name>A0A401PZ42_SCYTO</name>
<accession>A0A401PZ42</accession>
<evidence type="ECO:0000313" key="3">
    <source>
        <dbReference type="Proteomes" id="UP000288216"/>
    </source>
</evidence>
<feature type="non-terminal residue" evidence="2">
    <location>
        <position position="1"/>
    </location>
</feature>
<reference evidence="2 3" key="1">
    <citation type="journal article" date="2018" name="Nat. Ecol. Evol.">
        <title>Shark genomes provide insights into elasmobranch evolution and the origin of vertebrates.</title>
        <authorList>
            <person name="Hara Y"/>
            <person name="Yamaguchi K"/>
            <person name="Onimaru K"/>
            <person name="Kadota M"/>
            <person name="Koyanagi M"/>
            <person name="Keeley SD"/>
            <person name="Tatsumi K"/>
            <person name="Tanaka K"/>
            <person name="Motone F"/>
            <person name="Kageyama Y"/>
            <person name="Nozu R"/>
            <person name="Adachi N"/>
            <person name="Nishimura O"/>
            <person name="Nakagawa R"/>
            <person name="Tanegashima C"/>
            <person name="Kiyatake I"/>
            <person name="Matsumoto R"/>
            <person name="Murakumo K"/>
            <person name="Nishida K"/>
            <person name="Terakita A"/>
            <person name="Kuratani S"/>
            <person name="Sato K"/>
            <person name="Hyodo S Kuraku.S."/>
        </authorList>
    </citation>
    <scope>NUCLEOTIDE SEQUENCE [LARGE SCALE GENOMIC DNA]</scope>
</reference>
<protein>
    <submittedName>
        <fullName evidence="2">Uncharacterized protein</fullName>
    </submittedName>
</protein>
<organism evidence="2 3">
    <name type="scientific">Scyliorhinus torazame</name>
    <name type="common">Cloudy catshark</name>
    <name type="synonym">Catulus torazame</name>
    <dbReference type="NCBI Taxonomy" id="75743"/>
    <lineage>
        <taxon>Eukaryota</taxon>
        <taxon>Metazoa</taxon>
        <taxon>Chordata</taxon>
        <taxon>Craniata</taxon>
        <taxon>Vertebrata</taxon>
        <taxon>Chondrichthyes</taxon>
        <taxon>Elasmobranchii</taxon>
        <taxon>Galeomorphii</taxon>
        <taxon>Galeoidea</taxon>
        <taxon>Carcharhiniformes</taxon>
        <taxon>Scyliorhinidae</taxon>
        <taxon>Scyliorhinus</taxon>
    </lineage>
</organism>
<dbReference type="STRING" id="75743.A0A401PZ42"/>
<feature type="region of interest" description="Disordered" evidence="1">
    <location>
        <begin position="64"/>
        <end position="98"/>
    </location>
</feature>
<keyword evidence="3" id="KW-1185">Reference proteome</keyword>
<dbReference type="AlphaFoldDB" id="A0A401PZ42"/>
<sequence length="175" mass="20192">GDIQQLLIVPDHRAAYDYCEHYNPDCDNPLPDSLQSQDPNLDEYDNPGESYYYEYPYYEELPDDYKEPPTDTIPEYGEQITGPVTAVPEYPESGTEAEDEVFVETTVTIPEAITAEYPSVVTSYYDIYGGDYYYSLVDDKDDVVSERDWRENQVKVDLCGLEMGNSRVHRKKFES</sequence>
<evidence type="ECO:0000313" key="2">
    <source>
        <dbReference type="EMBL" id="GCB78405.1"/>
    </source>
</evidence>